<dbReference type="GO" id="GO:0008270">
    <property type="term" value="F:zinc ion binding"/>
    <property type="evidence" value="ECO:0007669"/>
    <property type="project" value="UniProtKB-KW"/>
</dbReference>
<keyword evidence="2" id="KW-0479">Metal-binding</keyword>
<keyword evidence="3" id="KW-0863">Zinc-finger</keyword>
<sequence>MTGTGILVLVTQVESANQTVNIGATIDALNVFLALTLATNIVSTGLISFRIIKINRDVASMVSSNHSPARSASMRILSVIVESAAIYTSLLTAILIANRYDAFVTFALIDCTPPTIGLVFSYIIIRVSRGTSYESTVQTIPASTLRLRNHTYELDQSLSTRPGPRHEVQVRIHSERTQATTEGASKEDLTIGNTPYYLWASLLDPRIGYTMLKHQFADDPGLLFDLEESKKALRPEYETQYAPKRLVTPAVASMSTTMPAPARCPNKSPKKSFADRLWSQQTISVSQQDELQRYFDMTSTPLPIKDTDILAWWYGSRALFPNLYEMARDIHCIPGSAVAVEQVFSGARDTIALRRARLSANTIRTPMVLKAHIPLVRKEVIDILDEVDNIELQNSLNN</sequence>
<keyword evidence="6" id="KW-0472">Membrane</keyword>
<evidence type="ECO:0000259" key="7">
    <source>
        <dbReference type="Pfam" id="PF05699"/>
    </source>
</evidence>
<comment type="caution">
    <text evidence="8">The sequence shown here is derived from an EMBL/GenBank/DDBJ whole genome shotgun (WGS) entry which is preliminary data.</text>
</comment>
<evidence type="ECO:0000313" key="9">
    <source>
        <dbReference type="Proteomes" id="UP000623467"/>
    </source>
</evidence>
<feature type="transmembrane region" description="Helical" evidence="6">
    <location>
        <begin position="103"/>
        <end position="125"/>
    </location>
</feature>
<protein>
    <submittedName>
        <fullName evidence="8">Transposase-like protein</fullName>
    </submittedName>
</protein>
<dbReference type="EMBL" id="JACAZH010000017">
    <property type="protein sequence ID" value="KAF7348039.1"/>
    <property type="molecule type" value="Genomic_DNA"/>
</dbReference>
<dbReference type="Pfam" id="PF05699">
    <property type="entry name" value="Dimer_Tnp_hAT"/>
    <property type="match status" value="1"/>
</dbReference>
<name>A0A8H7CRX4_9AGAR</name>
<keyword evidence="5" id="KW-0539">Nucleus</keyword>
<dbReference type="InterPro" id="IPR008906">
    <property type="entry name" value="HATC_C_dom"/>
</dbReference>
<dbReference type="GO" id="GO:0005634">
    <property type="term" value="C:nucleus"/>
    <property type="evidence" value="ECO:0007669"/>
    <property type="project" value="UniProtKB-SubCell"/>
</dbReference>
<evidence type="ECO:0000256" key="2">
    <source>
        <dbReference type="ARBA" id="ARBA00022723"/>
    </source>
</evidence>
<dbReference type="PANTHER" id="PTHR46481:SF10">
    <property type="entry name" value="ZINC FINGER BED DOMAIN-CONTAINING PROTEIN 39"/>
    <property type="match status" value="1"/>
</dbReference>
<dbReference type="OrthoDB" id="2976890at2759"/>
<evidence type="ECO:0000256" key="4">
    <source>
        <dbReference type="ARBA" id="ARBA00022833"/>
    </source>
</evidence>
<comment type="subcellular location">
    <subcellularLocation>
        <location evidence="1">Nucleus</location>
    </subcellularLocation>
</comment>
<evidence type="ECO:0000256" key="1">
    <source>
        <dbReference type="ARBA" id="ARBA00004123"/>
    </source>
</evidence>
<keyword evidence="4" id="KW-0862">Zinc</keyword>
<dbReference type="PANTHER" id="PTHR46481">
    <property type="entry name" value="ZINC FINGER BED DOMAIN-CONTAINING PROTEIN 4"/>
    <property type="match status" value="1"/>
</dbReference>
<keyword evidence="6" id="KW-0812">Transmembrane</keyword>
<keyword evidence="9" id="KW-1185">Reference proteome</keyword>
<feature type="transmembrane region" description="Helical" evidence="6">
    <location>
        <begin position="73"/>
        <end position="97"/>
    </location>
</feature>
<accession>A0A8H7CRX4</accession>
<dbReference type="InterPro" id="IPR012337">
    <property type="entry name" value="RNaseH-like_sf"/>
</dbReference>
<evidence type="ECO:0000256" key="3">
    <source>
        <dbReference type="ARBA" id="ARBA00022771"/>
    </source>
</evidence>
<feature type="transmembrane region" description="Helical" evidence="6">
    <location>
        <begin position="31"/>
        <end position="52"/>
    </location>
</feature>
<keyword evidence="6" id="KW-1133">Transmembrane helix</keyword>
<feature type="domain" description="HAT C-terminal dimerisation" evidence="7">
    <location>
        <begin position="290"/>
        <end position="364"/>
    </location>
</feature>
<reference evidence="8" key="1">
    <citation type="submission" date="2020-05" db="EMBL/GenBank/DDBJ databases">
        <title>Mycena genomes resolve the evolution of fungal bioluminescence.</title>
        <authorList>
            <person name="Tsai I.J."/>
        </authorList>
    </citation>
    <scope>NUCLEOTIDE SEQUENCE</scope>
    <source>
        <strain evidence="8">160909Yilan</strain>
    </source>
</reference>
<evidence type="ECO:0000313" key="8">
    <source>
        <dbReference type="EMBL" id="KAF7348039.1"/>
    </source>
</evidence>
<evidence type="ECO:0000256" key="5">
    <source>
        <dbReference type="ARBA" id="ARBA00023242"/>
    </source>
</evidence>
<dbReference type="GO" id="GO:0046983">
    <property type="term" value="F:protein dimerization activity"/>
    <property type="evidence" value="ECO:0007669"/>
    <property type="project" value="InterPro"/>
</dbReference>
<evidence type="ECO:0000256" key="6">
    <source>
        <dbReference type="SAM" id="Phobius"/>
    </source>
</evidence>
<dbReference type="Proteomes" id="UP000623467">
    <property type="component" value="Unassembled WGS sequence"/>
</dbReference>
<proteinExistence type="predicted"/>
<dbReference type="AlphaFoldDB" id="A0A8H7CRX4"/>
<gene>
    <name evidence="8" type="ORF">MSAN_01756300</name>
</gene>
<organism evidence="8 9">
    <name type="scientific">Mycena sanguinolenta</name>
    <dbReference type="NCBI Taxonomy" id="230812"/>
    <lineage>
        <taxon>Eukaryota</taxon>
        <taxon>Fungi</taxon>
        <taxon>Dikarya</taxon>
        <taxon>Basidiomycota</taxon>
        <taxon>Agaricomycotina</taxon>
        <taxon>Agaricomycetes</taxon>
        <taxon>Agaricomycetidae</taxon>
        <taxon>Agaricales</taxon>
        <taxon>Marasmiineae</taxon>
        <taxon>Mycenaceae</taxon>
        <taxon>Mycena</taxon>
    </lineage>
</organism>
<dbReference type="SUPFAM" id="SSF53098">
    <property type="entry name" value="Ribonuclease H-like"/>
    <property type="match status" value="1"/>
</dbReference>
<dbReference type="InterPro" id="IPR052035">
    <property type="entry name" value="ZnF_BED_domain_contain"/>
</dbReference>